<keyword evidence="2" id="KW-1185">Reference proteome</keyword>
<dbReference type="InterPro" id="IPR023375">
    <property type="entry name" value="ADC_dom_sf"/>
</dbReference>
<evidence type="ECO:0008006" key="3">
    <source>
        <dbReference type="Google" id="ProtNLM"/>
    </source>
</evidence>
<protein>
    <recommendedName>
        <fullName evidence="3">DUF2071 domain-containing protein</fullName>
    </recommendedName>
</protein>
<dbReference type="PANTHER" id="PTHR39186:SF1">
    <property type="entry name" value="DUF2071 DOMAIN-CONTAINING PROTEIN"/>
    <property type="match status" value="1"/>
</dbReference>
<dbReference type="Pfam" id="PF09844">
    <property type="entry name" value="DUF2071"/>
    <property type="match status" value="1"/>
</dbReference>
<dbReference type="AlphaFoldDB" id="A0A420BJT4"/>
<comment type="caution">
    <text evidence="1">The sequence shown here is derived from an EMBL/GenBank/DDBJ whole genome shotgun (WGS) entry which is preliminary data.</text>
</comment>
<dbReference type="Proteomes" id="UP000286246">
    <property type="component" value="Unassembled WGS sequence"/>
</dbReference>
<dbReference type="EMBL" id="RAPY01000001">
    <property type="protein sequence ID" value="RKE56885.1"/>
    <property type="molecule type" value="Genomic_DNA"/>
</dbReference>
<evidence type="ECO:0000313" key="1">
    <source>
        <dbReference type="EMBL" id="RKE56885.1"/>
    </source>
</evidence>
<accession>A0A420BJT4</accession>
<name>A0A420BJT4_SPHD1</name>
<dbReference type="SUPFAM" id="SSF160104">
    <property type="entry name" value="Acetoacetate decarboxylase-like"/>
    <property type="match status" value="1"/>
</dbReference>
<evidence type="ECO:0000313" key="2">
    <source>
        <dbReference type="Proteomes" id="UP000286246"/>
    </source>
</evidence>
<proteinExistence type="predicted"/>
<dbReference type="Gene3D" id="2.40.400.10">
    <property type="entry name" value="Acetoacetate decarboxylase-like"/>
    <property type="match status" value="1"/>
</dbReference>
<sequence length="248" mass="29168">MILAQKIKTILRDYNHRPWPISTSPWRYYQEWLDLLFLHFQVDYDLLRTLVPAELKIDQHESSCYVSLVAFKMKNIRPRNLPAFPPISDFYEINVRTYIDLDGKKGVYFIHIEASKCLSALVAKKLSGLPYEKSTMLRNTQGYHNLNQERGFRLKTIFAAADEIKIKSSLDTWLTERYCLYLNKPDGIYCFDIHHSEWPLFSVQLQECQLNYTVGDIRLHNENIALTHYSPGVQVLAWNAVMIKPHQR</sequence>
<dbReference type="OrthoDB" id="1421826at2"/>
<organism evidence="1 2">
    <name type="scientific">Sphingobacterium detergens</name>
    <dbReference type="NCBI Taxonomy" id="1145106"/>
    <lineage>
        <taxon>Bacteria</taxon>
        <taxon>Pseudomonadati</taxon>
        <taxon>Bacteroidota</taxon>
        <taxon>Sphingobacteriia</taxon>
        <taxon>Sphingobacteriales</taxon>
        <taxon>Sphingobacteriaceae</taxon>
        <taxon>Sphingobacterium</taxon>
    </lineage>
</organism>
<dbReference type="InterPro" id="IPR018644">
    <property type="entry name" value="DUF2071"/>
</dbReference>
<dbReference type="PANTHER" id="PTHR39186">
    <property type="entry name" value="DUF2071 FAMILY PROTEIN"/>
    <property type="match status" value="1"/>
</dbReference>
<gene>
    <name evidence="1" type="ORF">DFQ12_1757</name>
</gene>
<reference evidence="1 2" key="1">
    <citation type="submission" date="2018-09" db="EMBL/GenBank/DDBJ databases">
        <title>Genomic Encyclopedia of Type Strains, Phase III (KMG-III): the genomes of soil and plant-associated and newly described type strains.</title>
        <authorList>
            <person name="Whitman W."/>
        </authorList>
    </citation>
    <scope>NUCLEOTIDE SEQUENCE [LARGE SCALE GENOMIC DNA]</scope>
    <source>
        <strain evidence="1 2">CECT 7938</strain>
    </source>
</reference>